<feature type="binding site" evidence="13">
    <location>
        <begin position="26"/>
        <end position="27"/>
    </location>
    <ligand>
        <name>phosphoenolpyruvate</name>
        <dbReference type="ChEBI" id="CHEBI:58702"/>
    </ligand>
</feature>
<evidence type="ECO:0000256" key="10">
    <source>
        <dbReference type="ARBA" id="ARBA00037534"/>
    </source>
</evidence>
<evidence type="ECO:0000256" key="9">
    <source>
        <dbReference type="ARBA" id="ARBA00023316"/>
    </source>
</evidence>
<accession>C4LH98</accession>
<dbReference type="OrthoDB" id="9803760at2"/>
<dbReference type="InterPro" id="IPR036968">
    <property type="entry name" value="Enolpyruvate_Tfrase_sf"/>
</dbReference>
<dbReference type="GO" id="GO:0008360">
    <property type="term" value="P:regulation of cell shape"/>
    <property type="evidence" value="ECO:0007669"/>
    <property type="project" value="UniProtKB-KW"/>
</dbReference>
<feature type="domain" description="Enolpyruvate transferase" evidence="14">
    <location>
        <begin position="10"/>
        <end position="409"/>
    </location>
</feature>
<keyword evidence="3 13" id="KW-0963">Cytoplasm</keyword>
<dbReference type="SUPFAM" id="SSF55205">
    <property type="entry name" value="EPT/RTPC-like"/>
    <property type="match status" value="1"/>
</dbReference>
<dbReference type="InterPro" id="IPR001986">
    <property type="entry name" value="Enolpyruvate_Tfrase_dom"/>
</dbReference>
<dbReference type="GO" id="GO:0051301">
    <property type="term" value="P:cell division"/>
    <property type="evidence" value="ECO:0007669"/>
    <property type="project" value="UniProtKB-KW"/>
</dbReference>
<feature type="binding site" evidence="13">
    <location>
        <position position="330"/>
    </location>
    <ligand>
        <name>UDP-N-acetyl-alpha-D-glucosamine</name>
        <dbReference type="ChEBI" id="CHEBI:57705"/>
    </ligand>
</feature>
<comment type="similarity">
    <text evidence="11 13">Belongs to the EPSP synthase family. MurA subfamily.</text>
</comment>
<comment type="catalytic activity">
    <reaction evidence="12 13">
        <text>phosphoenolpyruvate + UDP-N-acetyl-alpha-D-glucosamine = UDP-N-acetyl-3-O-(1-carboxyvinyl)-alpha-D-glucosamine + phosphate</text>
        <dbReference type="Rhea" id="RHEA:18681"/>
        <dbReference type="ChEBI" id="CHEBI:43474"/>
        <dbReference type="ChEBI" id="CHEBI:57705"/>
        <dbReference type="ChEBI" id="CHEBI:58702"/>
        <dbReference type="ChEBI" id="CHEBI:68483"/>
        <dbReference type="EC" id="2.5.1.7"/>
    </reaction>
</comment>
<dbReference type="Gene3D" id="3.65.10.10">
    <property type="entry name" value="Enolpyruvate transferase domain"/>
    <property type="match status" value="2"/>
</dbReference>
<organism evidence="15 16">
    <name type="scientific">Corynebacterium kroppenstedtii (strain DSM 44385 / JCM 11950 / CIP 105744 / CCUG 35717)</name>
    <dbReference type="NCBI Taxonomy" id="645127"/>
    <lineage>
        <taxon>Bacteria</taxon>
        <taxon>Bacillati</taxon>
        <taxon>Actinomycetota</taxon>
        <taxon>Actinomycetes</taxon>
        <taxon>Mycobacteriales</taxon>
        <taxon>Corynebacteriaceae</taxon>
        <taxon>Corynebacterium</taxon>
    </lineage>
</organism>
<evidence type="ECO:0000256" key="6">
    <source>
        <dbReference type="ARBA" id="ARBA00022960"/>
    </source>
</evidence>
<dbReference type="InterPro" id="IPR050068">
    <property type="entry name" value="MurA_subfamily"/>
</dbReference>
<dbReference type="PANTHER" id="PTHR43783:SF1">
    <property type="entry name" value="UDP-N-ACETYLGLUCOSAMINE 1-CARBOXYVINYLTRANSFERASE"/>
    <property type="match status" value="1"/>
</dbReference>
<dbReference type="NCBIfam" id="TIGR01072">
    <property type="entry name" value="murA"/>
    <property type="match status" value="1"/>
</dbReference>
<dbReference type="GO" id="GO:0005737">
    <property type="term" value="C:cytoplasm"/>
    <property type="evidence" value="ECO:0007669"/>
    <property type="project" value="UniProtKB-SubCell"/>
</dbReference>
<name>C4LH98_CORK4</name>
<dbReference type="NCBIfam" id="NF006873">
    <property type="entry name" value="PRK09369.1"/>
    <property type="match status" value="1"/>
</dbReference>
<comment type="subcellular location">
    <subcellularLocation>
        <location evidence="1 13">Cytoplasm</location>
    </subcellularLocation>
</comment>
<keyword evidence="7 13" id="KW-0573">Peptidoglycan synthesis</keyword>
<dbReference type="UniPathway" id="UPA00219"/>
<dbReference type="eggNOG" id="COG0766">
    <property type="taxonomic scope" value="Bacteria"/>
</dbReference>
<dbReference type="GO" id="GO:0071555">
    <property type="term" value="P:cell wall organization"/>
    <property type="evidence" value="ECO:0007669"/>
    <property type="project" value="UniProtKB-KW"/>
</dbReference>
<evidence type="ECO:0000313" key="15">
    <source>
        <dbReference type="EMBL" id="ACR17203.1"/>
    </source>
</evidence>
<dbReference type="HAMAP" id="MF_00111">
    <property type="entry name" value="MurA"/>
    <property type="match status" value="1"/>
</dbReference>
<feature type="binding site" evidence="13">
    <location>
        <position position="96"/>
    </location>
    <ligand>
        <name>UDP-N-acetyl-alpha-D-glucosamine</name>
        <dbReference type="ChEBI" id="CHEBI:57705"/>
    </ligand>
</feature>
<evidence type="ECO:0000313" key="16">
    <source>
        <dbReference type="Proteomes" id="UP000001473"/>
    </source>
</evidence>
<keyword evidence="6 13" id="KW-0133">Cell shape</keyword>
<dbReference type="HOGENOM" id="CLU_027387_0_0_11"/>
<dbReference type="STRING" id="645127.ckrop_0425"/>
<dbReference type="GO" id="GO:0009252">
    <property type="term" value="P:peptidoglycan biosynthetic process"/>
    <property type="evidence" value="ECO:0007669"/>
    <property type="project" value="UniProtKB-UniRule"/>
</dbReference>
<evidence type="ECO:0000256" key="4">
    <source>
        <dbReference type="ARBA" id="ARBA00022618"/>
    </source>
</evidence>
<evidence type="ECO:0000256" key="5">
    <source>
        <dbReference type="ARBA" id="ARBA00022679"/>
    </source>
</evidence>
<dbReference type="GO" id="GO:0008760">
    <property type="term" value="F:UDP-N-acetylglucosamine 1-carboxyvinyltransferase activity"/>
    <property type="evidence" value="ECO:0007669"/>
    <property type="project" value="UniProtKB-UniRule"/>
</dbReference>
<dbReference type="InterPro" id="IPR005750">
    <property type="entry name" value="UDP_GlcNAc_COvinyl_MurA"/>
</dbReference>
<evidence type="ECO:0000256" key="12">
    <source>
        <dbReference type="ARBA" id="ARBA00047527"/>
    </source>
</evidence>
<dbReference type="KEGG" id="ckp:ckrop_0425"/>
<keyword evidence="9 13" id="KW-0961">Cell wall biogenesis/degradation</keyword>
<gene>
    <name evidence="13" type="primary">murA</name>
    <name evidence="15" type="ordered locus">ckrop_0425</name>
</gene>
<dbReference type="RefSeq" id="WP_012731091.1">
    <property type="nucleotide sequence ID" value="NC_012704.1"/>
</dbReference>
<keyword evidence="16" id="KW-1185">Reference proteome</keyword>
<comment type="function">
    <text evidence="10 13">Cell wall formation. Adds enolpyruvyl to UDP-N-acetylglucosamine.</text>
</comment>
<evidence type="ECO:0000256" key="3">
    <source>
        <dbReference type="ARBA" id="ARBA00022490"/>
    </source>
</evidence>
<proteinExistence type="inferred from homology"/>
<dbReference type="AlphaFoldDB" id="C4LH98"/>
<dbReference type="Pfam" id="PF00275">
    <property type="entry name" value="EPSP_synthase"/>
    <property type="match status" value="1"/>
</dbReference>
<dbReference type="CDD" id="cd01555">
    <property type="entry name" value="UdpNAET"/>
    <property type="match status" value="1"/>
</dbReference>
<evidence type="ECO:0000259" key="14">
    <source>
        <dbReference type="Pfam" id="PF00275"/>
    </source>
</evidence>
<evidence type="ECO:0000256" key="8">
    <source>
        <dbReference type="ARBA" id="ARBA00023306"/>
    </source>
</evidence>
<dbReference type="GO" id="GO:0019277">
    <property type="term" value="P:UDP-N-acetylgalactosamine biosynthetic process"/>
    <property type="evidence" value="ECO:0007669"/>
    <property type="project" value="InterPro"/>
</dbReference>
<reference evidence="15 16" key="1">
    <citation type="journal article" date="2008" name="J. Biotechnol.">
        <title>Ultrafast pyrosequencing of Corynebacterium kroppenstedtii DSM44385 revealed insights into the physiology of a lipophilic corynebacterium that lacks mycolic acids.</title>
        <authorList>
            <person name="Tauch A."/>
            <person name="Schneider J."/>
            <person name="Szczepanowski R."/>
            <person name="Tilker A."/>
            <person name="Viehoever P."/>
            <person name="Gartemann K.-H."/>
            <person name="Arnold W."/>
            <person name="Blom J."/>
            <person name="Brinkrolf K."/>
            <person name="Brune I."/>
            <person name="Goetker S."/>
            <person name="Weisshaar B."/>
            <person name="Goesmann A."/>
            <person name="Droege M."/>
            <person name="Puehler A."/>
        </authorList>
    </citation>
    <scope>NUCLEOTIDE SEQUENCE [LARGE SCALE GENOMIC DNA]</scope>
    <source>
        <strain evidence="16">DSM 44385 / JCM 11950 / CIP 105744 / CCUG 35717</strain>
    </source>
</reference>
<evidence type="ECO:0000256" key="11">
    <source>
        <dbReference type="ARBA" id="ARBA00038367"/>
    </source>
</evidence>
<keyword evidence="4 13" id="KW-0132">Cell division</keyword>
<dbReference type="EC" id="2.5.1.7" evidence="13"/>
<evidence type="ECO:0000256" key="7">
    <source>
        <dbReference type="ARBA" id="ARBA00022984"/>
    </source>
</evidence>
<evidence type="ECO:0000256" key="2">
    <source>
        <dbReference type="ARBA" id="ARBA00004752"/>
    </source>
</evidence>
<comment type="pathway">
    <text evidence="2 13">Cell wall biogenesis; peptidoglycan biosynthesis.</text>
</comment>
<dbReference type="EMBL" id="CP001620">
    <property type="protein sequence ID" value="ACR17203.1"/>
    <property type="molecule type" value="Genomic_DNA"/>
</dbReference>
<keyword evidence="5 13" id="KW-0808">Transferase</keyword>
<keyword evidence="8 13" id="KW-0131">Cell cycle</keyword>
<feature type="active site" description="Proton donor" evidence="13">
    <location>
        <position position="120"/>
    </location>
</feature>
<dbReference type="PANTHER" id="PTHR43783">
    <property type="entry name" value="UDP-N-ACETYLGLUCOSAMINE 1-CARBOXYVINYLTRANSFERASE"/>
    <property type="match status" value="1"/>
</dbReference>
<comment type="caution">
    <text evidence="13">Lacks conserved residue(s) required for the propagation of feature annotation.</text>
</comment>
<protein>
    <recommendedName>
        <fullName evidence="13">UDP-N-acetylglucosamine 1-carboxyvinyltransferase</fullName>
        <ecNumber evidence="13">2.5.1.7</ecNumber>
    </recommendedName>
    <alternativeName>
        <fullName evidence="13">Enoylpyruvate transferase</fullName>
    </alternativeName>
    <alternativeName>
        <fullName evidence="13">UDP-N-acetylglucosamine enolpyruvyl transferase</fullName>
        <shortName evidence="13">EPT</shortName>
    </alternativeName>
</protein>
<feature type="binding site" evidence="13">
    <location>
        <position position="308"/>
    </location>
    <ligand>
        <name>UDP-N-acetyl-alpha-D-glucosamine</name>
        <dbReference type="ChEBI" id="CHEBI:57705"/>
    </ligand>
</feature>
<evidence type="ECO:0000256" key="13">
    <source>
        <dbReference type="HAMAP-Rule" id="MF_00111"/>
    </source>
</evidence>
<dbReference type="Proteomes" id="UP000001473">
    <property type="component" value="Chromosome"/>
</dbReference>
<dbReference type="InterPro" id="IPR013792">
    <property type="entry name" value="RNA3'P_cycl/enolpyr_Trfase_a/b"/>
</dbReference>
<evidence type="ECO:0000256" key="1">
    <source>
        <dbReference type="ARBA" id="ARBA00004496"/>
    </source>
</evidence>
<sequence>MKSRNDSFKVTGGARLQGQVRVAGAKNSVLKLMGAALLAEGTTVLTNCPEIADVPYMADVLRGLGCRVVLDGPTVYITVPEHVTSDADFDAVRKFRASVCVLGPLTARSHRAVVALPGGDAIGSRPLDMHQSGLEKLGATTKIEHGCVVSEAESLHGASIKLDFPSVGATENILTAAVLAEGTTVLDNAAREPEIVDLCTMLSEMGAKISGAGSNTITVEGVPRLDPVRHEVIGDRIVAGTWAYAAAITQGDITVGGIDPSFLHLVLEKVKGAGAEVETYATGFRVVQNHRPKAVDYQTLPFPGFPTDLQPMAIALCSVSEGTSVITENVFESRFRFVDEMTRLGADAYIDGHHVMIRGVEQLSSAPVWSSDIRAGAGLVLAGLCADGMTEVNDVYHIDRGYPDFVETLTELGATIERAHHDSAE</sequence>